<evidence type="ECO:0000256" key="4">
    <source>
        <dbReference type="ARBA" id="ARBA00013202"/>
    </source>
</evidence>
<dbReference type="SUPFAM" id="SSF52467">
    <property type="entry name" value="DHS-like NAD/FAD-binding domain"/>
    <property type="match status" value="1"/>
</dbReference>
<keyword evidence="6 12" id="KW-0479">Metal-binding</keyword>
<comment type="catalytic activity">
    <reaction evidence="1">
        <text>a 2-oxocarboxylate + H(+) = an aldehyde + CO2</text>
        <dbReference type="Rhea" id="RHEA:11628"/>
        <dbReference type="ChEBI" id="CHEBI:15378"/>
        <dbReference type="ChEBI" id="CHEBI:16526"/>
        <dbReference type="ChEBI" id="CHEBI:17478"/>
        <dbReference type="ChEBI" id="CHEBI:35179"/>
        <dbReference type="EC" id="4.1.1.1"/>
    </reaction>
</comment>
<dbReference type="STRING" id="1141098.A0A1Y2DP10"/>
<evidence type="ECO:0000313" key="18">
    <source>
        <dbReference type="Proteomes" id="UP000193689"/>
    </source>
</evidence>
<feature type="binding site" evidence="12">
    <location>
        <position position="485"/>
    </location>
    <ligand>
        <name>Mg(2+)</name>
        <dbReference type="ChEBI" id="CHEBI:18420"/>
    </ligand>
</feature>
<sequence length="578" mass="63420">MSASMDIRTKSLSKPVNVAQYLFTRLYQIGIRSVHGLPGDYNLVALDYLPECNLKWVGSVNELNASYAADGYARVKGISALITTFGVGELSAINGIAGAYSEMVPVVHIVGCPSTISQRNGMLLHHTLGNGDFNVFADMSASVSCAVAKLNDPAEVAAQIDHTLRECYIKSRPVYIMLPSDVVEDQVEGARLDTEIDLSIVENEPEREDYVVDLILKTLHSSKKAVVLADACAIRHRAVPELTAFLDKTNLPVFVTPMGKSAVDETKENYGGVYAGDASHPDVKALVEGADVVLAVGGLKSDFNTAGFSYKTSQLNTIDLHSDHCVVRYSEYPGVKMGGVLRKVTERLDMSKLSVQKIAHVGPQAVAEKLEGADQIIDQKWFWPRVSDFLKENDIVVTETGTANFGIWDTKFPKGVTGLNQVLWGSIGWAVGACQGAALGAKDAGSDRRTILFEGDGSFQLTAQEVSTMMRHDLNIILFVLCNDGYTIERFIHGEEAEYNDVVEWKYKELVTVFGGSEQRTKKYRVNNKGELDALLNDQDFNDRKGMRFVEVVMDRMDAPNSLRLTAEASAKNNARRE</sequence>
<evidence type="ECO:0000259" key="15">
    <source>
        <dbReference type="Pfam" id="PF02775"/>
    </source>
</evidence>
<keyword evidence="17" id="KW-0670">Pyruvate</keyword>
<dbReference type="PIRSF" id="PIRSF036565">
    <property type="entry name" value="Pyruvt_ip_decrb"/>
    <property type="match status" value="1"/>
</dbReference>
<accession>A0A1Y2DP10</accession>
<dbReference type="FunFam" id="3.40.50.970:FF:000019">
    <property type="entry name" value="Pyruvate decarboxylase isozyme"/>
    <property type="match status" value="1"/>
</dbReference>
<dbReference type="InterPro" id="IPR011766">
    <property type="entry name" value="TPP_enzyme_TPP-bd"/>
</dbReference>
<feature type="domain" description="Thiamine pyrophosphate enzyme N-terminal TPP-binding" evidence="16">
    <location>
        <begin position="17"/>
        <end position="122"/>
    </location>
</feature>
<dbReference type="AlphaFoldDB" id="A0A1Y2DP10"/>
<feature type="binding site" evidence="12">
    <location>
        <position position="456"/>
    </location>
    <ligand>
        <name>Mg(2+)</name>
        <dbReference type="ChEBI" id="CHEBI:18420"/>
    </ligand>
</feature>
<comment type="caution">
    <text evidence="17">The sequence shown here is derived from an EMBL/GenBank/DDBJ whole genome shotgun (WGS) entry which is preliminary data.</text>
</comment>
<dbReference type="Gene3D" id="3.40.50.1220">
    <property type="entry name" value="TPP-binding domain"/>
    <property type="match status" value="1"/>
</dbReference>
<dbReference type="InterPro" id="IPR012001">
    <property type="entry name" value="Thiamin_PyroP_enz_TPP-bd_dom"/>
</dbReference>
<keyword evidence="10" id="KW-0456">Lyase</keyword>
<organism evidence="17 18">
    <name type="scientific">Pseudomassariella vexata</name>
    <dbReference type="NCBI Taxonomy" id="1141098"/>
    <lineage>
        <taxon>Eukaryota</taxon>
        <taxon>Fungi</taxon>
        <taxon>Dikarya</taxon>
        <taxon>Ascomycota</taxon>
        <taxon>Pezizomycotina</taxon>
        <taxon>Sordariomycetes</taxon>
        <taxon>Xylariomycetidae</taxon>
        <taxon>Amphisphaeriales</taxon>
        <taxon>Pseudomassariaceae</taxon>
        <taxon>Pseudomassariella</taxon>
    </lineage>
</organism>
<dbReference type="PANTHER" id="PTHR43452:SF30">
    <property type="entry name" value="PYRUVATE DECARBOXYLASE ISOZYME 1-RELATED"/>
    <property type="match status" value="1"/>
</dbReference>
<proteinExistence type="inferred from homology"/>
<evidence type="ECO:0000256" key="8">
    <source>
        <dbReference type="ARBA" id="ARBA00022842"/>
    </source>
</evidence>
<evidence type="ECO:0000256" key="5">
    <source>
        <dbReference type="ARBA" id="ARBA00014422"/>
    </source>
</evidence>
<evidence type="ECO:0000256" key="6">
    <source>
        <dbReference type="ARBA" id="ARBA00022723"/>
    </source>
</evidence>
<evidence type="ECO:0000256" key="13">
    <source>
        <dbReference type="RuleBase" id="RU362132"/>
    </source>
</evidence>
<dbReference type="PANTHER" id="PTHR43452">
    <property type="entry name" value="PYRUVATE DECARBOXYLASE"/>
    <property type="match status" value="1"/>
</dbReference>
<evidence type="ECO:0000259" key="14">
    <source>
        <dbReference type="Pfam" id="PF00205"/>
    </source>
</evidence>
<evidence type="ECO:0000256" key="12">
    <source>
        <dbReference type="PIRSR" id="PIRSR036565-2"/>
    </source>
</evidence>
<dbReference type="GO" id="GO:0005829">
    <property type="term" value="C:cytosol"/>
    <property type="evidence" value="ECO:0007669"/>
    <property type="project" value="TreeGrafter"/>
</dbReference>
<dbReference type="InterPro" id="IPR047213">
    <property type="entry name" value="TPP_PYR_PDC_IPDC-like"/>
</dbReference>
<dbReference type="GO" id="GO:0000287">
    <property type="term" value="F:magnesium ion binding"/>
    <property type="evidence" value="ECO:0007669"/>
    <property type="project" value="InterPro"/>
</dbReference>
<evidence type="ECO:0000256" key="2">
    <source>
        <dbReference type="ARBA" id="ARBA00001964"/>
    </source>
</evidence>
<feature type="binding site" evidence="11">
    <location>
        <position position="40"/>
    </location>
    <ligand>
        <name>pyruvate</name>
        <dbReference type="ChEBI" id="CHEBI:15361"/>
        <label>1</label>
        <note>substrate; ligand shared between two neighboring subunits</note>
    </ligand>
</feature>
<feature type="binding site" evidence="11">
    <location>
        <position position="126"/>
    </location>
    <ligand>
        <name>pyruvate</name>
        <dbReference type="ChEBI" id="CHEBI:15361"/>
        <label>1</label>
        <note>substrate; ligand shared between two neighboring subunits</note>
    </ligand>
</feature>
<dbReference type="CDD" id="cd07038">
    <property type="entry name" value="TPP_PYR_PDC_IPDC_like"/>
    <property type="match status" value="1"/>
</dbReference>
<feature type="binding site" evidence="11">
    <location>
        <position position="489"/>
    </location>
    <ligand>
        <name>pyruvate</name>
        <dbReference type="ChEBI" id="CHEBI:15361"/>
        <label>1</label>
        <note>substrate; ligand shared between two neighboring subunits</note>
    </ligand>
</feature>
<feature type="binding site" evidence="11">
    <location>
        <position position="168"/>
    </location>
    <ligand>
        <name>pyruvate</name>
        <dbReference type="ChEBI" id="CHEBI:15361"/>
        <label>2</label>
        <note>allosteric activator</note>
    </ligand>
</feature>
<comment type="cofactor">
    <cofactor evidence="2">
        <name>thiamine diphosphate</name>
        <dbReference type="ChEBI" id="CHEBI:58937"/>
    </cofactor>
</comment>
<dbReference type="OrthoDB" id="3970464at2759"/>
<dbReference type="InterPro" id="IPR012110">
    <property type="entry name" value="PDC/IPDC-like"/>
</dbReference>
<dbReference type="Gene3D" id="3.40.50.970">
    <property type="match status" value="2"/>
</dbReference>
<protein>
    <recommendedName>
        <fullName evidence="5">Pyruvate decarboxylase</fullName>
        <ecNumber evidence="4">4.1.1.1</ecNumber>
    </recommendedName>
</protein>
<evidence type="ECO:0000256" key="9">
    <source>
        <dbReference type="ARBA" id="ARBA00023052"/>
    </source>
</evidence>
<comment type="cofactor">
    <cofactor evidence="12">
        <name>Mg(2+)</name>
        <dbReference type="ChEBI" id="CHEBI:18420"/>
    </cofactor>
    <text evidence="12">Binds 1 Mg(2+) per subunit.</text>
</comment>
<evidence type="ECO:0000256" key="7">
    <source>
        <dbReference type="ARBA" id="ARBA00022793"/>
    </source>
</evidence>
<keyword evidence="7" id="KW-0210">Decarboxylase</keyword>
<dbReference type="InterPro" id="IPR029061">
    <property type="entry name" value="THDP-binding"/>
</dbReference>
<dbReference type="InterPro" id="IPR012000">
    <property type="entry name" value="Thiamin_PyroP_enz_cen_dom"/>
</dbReference>
<dbReference type="InParanoid" id="A0A1Y2DP10"/>
<dbReference type="EMBL" id="MCFJ01000011">
    <property type="protein sequence ID" value="ORY60909.1"/>
    <property type="molecule type" value="Genomic_DNA"/>
</dbReference>
<feature type="domain" description="Thiamine pyrophosphate enzyme TPP-binding" evidence="15">
    <location>
        <begin position="419"/>
        <end position="551"/>
    </location>
</feature>
<dbReference type="GO" id="GO:0030976">
    <property type="term" value="F:thiamine pyrophosphate binding"/>
    <property type="evidence" value="ECO:0007669"/>
    <property type="project" value="InterPro"/>
</dbReference>
<feature type="domain" description="Thiamine pyrophosphate enzyme central" evidence="14">
    <location>
        <begin position="214"/>
        <end position="331"/>
    </location>
</feature>
<dbReference type="EC" id="4.1.1.1" evidence="4"/>
<dbReference type="SUPFAM" id="SSF52518">
    <property type="entry name" value="Thiamin diphosphate-binding fold (THDP-binding)"/>
    <property type="match status" value="2"/>
</dbReference>
<evidence type="ECO:0000256" key="3">
    <source>
        <dbReference type="ARBA" id="ARBA00007812"/>
    </source>
</evidence>
<dbReference type="Pfam" id="PF02776">
    <property type="entry name" value="TPP_enzyme_N"/>
    <property type="match status" value="1"/>
</dbReference>
<dbReference type="CDD" id="cd02005">
    <property type="entry name" value="TPP_PDC_IPDC"/>
    <property type="match status" value="1"/>
</dbReference>
<dbReference type="RefSeq" id="XP_040713136.1">
    <property type="nucleotide sequence ID" value="XM_040860840.1"/>
</dbReference>
<feature type="binding site" evidence="12">
    <location>
        <position position="483"/>
    </location>
    <ligand>
        <name>Mg(2+)</name>
        <dbReference type="ChEBI" id="CHEBI:18420"/>
    </ligand>
</feature>
<dbReference type="FunCoup" id="A0A1Y2DP10">
    <property type="interactions" value="933"/>
</dbReference>
<reference evidence="17 18" key="1">
    <citation type="submission" date="2016-07" db="EMBL/GenBank/DDBJ databases">
        <title>Pervasive Adenine N6-methylation of Active Genes in Fungi.</title>
        <authorList>
            <consortium name="DOE Joint Genome Institute"/>
            <person name="Mondo S.J."/>
            <person name="Dannebaum R.O."/>
            <person name="Kuo R.C."/>
            <person name="Labutti K."/>
            <person name="Haridas S."/>
            <person name="Kuo A."/>
            <person name="Salamov A."/>
            <person name="Ahrendt S.R."/>
            <person name="Lipzen A."/>
            <person name="Sullivan W."/>
            <person name="Andreopoulos W.B."/>
            <person name="Clum A."/>
            <person name="Lindquist E."/>
            <person name="Daum C."/>
            <person name="Ramamoorthy G.K."/>
            <person name="Gryganskyi A."/>
            <person name="Culley D."/>
            <person name="Magnuson J.K."/>
            <person name="James T.Y."/>
            <person name="O'Malley M.A."/>
            <person name="Stajich J.E."/>
            <person name="Spatafora J.W."/>
            <person name="Visel A."/>
            <person name="Grigoriev I.V."/>
        </authorList>
    </citation>
    <scope>NUCLEOTIDE SEQUENCE [LARGE SCALE GENOMIC DNA]</scope>
    <source>
        <strain evidence="17 18">CBS 129021</strain>
    </source>
</reference>
<dbReference type="GO" id="GO:0000949">
    <property type="term" value="P:aromatic amino acid family catabolic process to alcohol via Ehrlich pathway"/>
    <property type="evidence" value="ECO:0007669"/>
    <property type="project" value="TreeGrafter"/>
</dbReference>
<comment type="similarity">
    <text evidence="3 13">Belongs to the TPP enzyme family.</text>
</comment>
<dbReference type="InterPro" id="IPR029035">
    <property type="entry name" value="DHS-like_NAD/FAD-binding_dom"/>
</dbReference>
<evidence type="ECO:0000313" key="17">
    <source>
        <dbReference type="EMBL" id="ORY60909.1"/>
    </source>
</evidence>
<evidence type="ECO:0000256" key="11">
    <source>
        <dbReference type="PIRSR" id="PIRSR036565-1"/>
    </source>
</evidence>
<evidence type="ECO:0000256" key="10">
    <source>
        <dbReference type="ARBA" id="ARBA00023239"/>
    </source>
</evidence>
<dbReference type="GO" id="GO:0005634">
    <property type="term" value="C:nucleus"/>
    <property type="evidence" value="ECO:0007669"/>
    <property type="project" value="TreeGrafter"/>
</dbReference>
<keyword evidence="18" id="KW-1185">Reference proteome</keyword>
<name>A0A1Y2DP10_9PEZI</name>
<keyword evidence="8 12" id="KW-0460">Magnesium</keyword>
<dbReference type="Proteomes" id="UP000193689">
    <property type="component" value="Unassembled WGS sequence"/>
</dbReference>
<evidence type="ECO:0000256" key="1">
    <source>
        <dbReference type="ARBA" id="ARBA00001041"/>
    </source>
</evidence>
<dbReference type="Pfam" id="PF00205">
    <property type="entry name" value="TPP_enzyme_M"/>
    <property type="match status" value="1"/>
</dbReference>
<dbReference type="GeneID" id="63777052"/>
<dbReference type="InterPro" id="IPR047214">
    <property type="entry name" value="TPP_PDC_IPDC"/>
</dbReference>
<keyword evidence="9 13" id="KW-0786">Thiamine pyrophosphate</keyword>
<evidence type="ECO:0000259" key="16">
    <source>
        <dbReference type="Pfam" id="PF02776"/>
    </source>
</evidence>
<gene>
    <name evidence="17" type="ORF">BCR38DRAFT_442880</name>
</gene>
<dbReference type="GO" id="GO:0004737">
    <property type="term" value="F:pyruvate decarboxylase activity"/>
    <property type="evidence" value="ECO:0007669"/>
    <property type="project" value="UniProtKB-EC"/>
</dbReference>
<dbReference type="Pfam" id="PF02775">
    <property type="entry name" value="TPP_enzyme_C"/>
    <property type="match status" value="1"/>
</dbReference>
<dbReference type="FunFam" id="3.40.50.970:FF:000024">
    <property type="entry name" value="Pyruvate decarboxylase isozyme"/>
    <property type="match status" value="1"/>
</dbReference>